<dbReference type="EMBL" id="JAENIL010000011">
    <property type="protein sequence ID" value="MBK1876728.1"/>
    <property type="molecule type" value="Genomic_DNA"/>
</dbReference>
<sequence length="252" mass="28378">MKSGKRRFGRTMRWTWALVVAVLVHISLYWGVALTRSSDQALKRQARQFTEIQYFDAKTAERSIALGQQMTLFDPRPLLLPTEWNASNVANLLGTWQEEAEIFPPFPQMFELKDGNYVDDFGNVPAEYDRLSSAQVEFVFPPFRELGRRESSVGFEDEQGMSIVLVDPLSGSELSRTYIYNEAVMALEEAWPERGPSTFMATVEDSFHVGGLAVLASSGFDEADRDIGRIAYANFARLGALDDGIYLLEIVP</sequence>
<dbReference type="AlphaFoldDB" id="A0A934VQM4"/>
<evidence type="ECO:0000313" key="1">
    <source>
        <dbReference type="EMBL" id="MBK1876728.1"/>
    </source>
</evidence>
<accession>A0A934VQM4</accession>
<reference evidence="1" key="1">
    <citation type="submission" date="2021-01" db="EMBL/GenBank/DDBJ databases">
        <title>Modified the classification status of verrucomicrobia.</title>
        <authorList>
            <person name="Feng X."/>
        </authorList>
    </citation>
    <scope>NUCLEOTIDE SEQUENCE</scope>
    <source>
        <strain evidence="1">KCTC 13126</strain>
    </source>
</reference>
<name>A0A934VQM4_9BACT</name>
<gene>
    <name evidence="1" type="ORF">JIN87_07600</name>
</gene>
<proteinExistence type="predicted"/>
<evidence type="ECO:0000313" key="2">
    <source>
        <dbReference type="Proteomes" id="UP000617628"/>
    </source>
</evidence>
<dbReference type="RefSeq" id="WP_200354944.1">
    <property type="nucleotide sequence ID" value="NZ_JBHLTO010000003.1"/>
</dbReference>
<organism evidence="1 2">
    <name type="scientific">Pelagicoccus mobilis</name>
    <dbReference type="NCBI Taxonomy" id="415221"/>
    <lineage>
        <taxon>Bacteria</taxon>
        <taxon>Pseudomonadati</taxon>
        <taxon>Verrucomicrobiota</taxon>
        <taxon>Opitutia</taxon>
        <taxon>Puniceicoccales</taxon>
        <taxon>Pelagicoccaceae</taxon>
        <taxon>Pelagicoccus</taxon>
    </lineage>
</organism>
<comment type="caution">
    <text evidence="1">The sequence shown here is derived from an EMBL/GenBank/DDBJ whole genome shotgun (WGS) entry which is preliminary data.</text>
</comment>
<keyword evidence="2" id="KW-1185">Reference proteome</keyword>
<dbReference type="Proteomes" id="UP000617628">
    <property type="component" value="Unassembled WGS sequence"/>
</dbReference>
<protein>
    <submittedName>
        <fullName evidence="1">Uncharacterized protein</fullName>
    </submittedName>
</protein>